<dbReference type="Gene3D" id="3.40.50.2300">
    <property type="match status" value="2"/>
</dbReference>
<dbReference type="SUPFAM" id="SSF53822">
    <property type="entry name" value="Periplasmic binding protein-like I"/>
    <property type="match status" value="1"/>
</dbReference>
<sequence length="436" mass="49121">MLKESTELSMILVQNRQQQLNGNKRLFAWALVLLLFLGACSPKTRVLKSPDHSGGNVGGTIPKEEKPEAVDKDETVEDARRVEAARNSVALVLPFQLNRISPHTLSKEDVNRSAIALDFYQGFQLGLDELAQKGRSFSLNVIDSRDNEVHNQYVAKSEEIANAALIVGPVFPKEITTFGTHLSNRNVLQVNPLAATRAREFGLPNLVSLTPSIDVHTKAMAARVARDYKTGDVVIIYNTSDNDGRQFLNGFLSELRKVNSSAQVRSVSSIPQLNEEISLTGTNLIVAGTTDRFQLRSFVSNLEAKSSQEFYMFRVYGHPLWERIDFSIYERFGDFQPVITAESHLKTWTREAKEFKENYYALYGVNPSDHSYKGYDAARYFGNLLAKYGDNYPEHVAKEKFEGLFSTYLFDYNEGWGFVNKAVSFKSYQGSSFQLN</sequence>
<feature type="region of interest" description="Disordered" evidence="1">
    <location>
        <begin position="48"/>
        <end position="74"/>
    </location>
</feature>
<evidence type="ECO:0000313" key="3">
    <source>
        <dbReference type="Proteomes" id="UP000239711"/>
    </source>
</evidence>
<comment type="caution">
    <text evidence="2">The sequence shown here is derived from an EMBL/GenBank/DDBJ whole genome shotgun (WGS) entry which is preliminary data.</text>
</comment>
<feature type="compositionally biased region" description="Basic and acidic residues" evidence="1">
    <location>
        <begin position="62"/>
        <end position="74"/>
    </location>
</feature>
<gene>
    <name evidence="2" type="ORF">C5745_12405</name>
</gene>
<dbReference type="AlphaFoldDB" id="A0A2S9J352"/>
<keyword evidence="3" id="KW-1185">Reference proteome</keyword>
<dbReference type="Proteomes" id="UP000239711">
    <property type="component" value="Unassembled WGS sequence"/>
</dbReference>
<accession>A0A2S9J352</accession>
<evidence type="ECO:0000256" key="1">
    <source>
        <dbReference type="SAM" id="MobiDB-lite"/>
    </source>
</evidence>
<proteinExistence type="predicted"/>
<evidence type="ECO:0000313" key="2">
    <source>
        <dbReference type="EMBL" id="PRD47201.1"/>
    </source>
</evidence>
<reference evidence="2 3" key="1">
    <citation type="submission" date="2018-02" db="EMBL/GenBank/DDBJ databases">
        <title>The draft genome of Sphingobacterium sp. 5JN-11.</title>
        <authorList>
            <person name="Liu L."/>
            <person name="Li L."/>
            <person name="Liang L."/>
            <person name="Zhang X."/>
            <person name="Wang T."/>
        </authorList>
    </citation>
    <scope>NUCLEOTIDE SEQUENCE [LARGE SCALE GENOMIC DNA]</scope>
    <source>
        <strain evidence="2 3">5JN-11</strain>
    </source>
</reference>
<dbReference type="EMBL" id="PVBQ01000008">
    <property type="protein sequence ID" value="PRD47201.1"/>
    <property type="molecule type" value="Genomic_DNA"/>
</dbReference>
<evidence type="ECO:0008006" key="4">
    <source>
        <dbReference type="Google" id="ProtNLM"/>
    </source>
</evidence>
<protein>
    <recommendedName>
        <fullName evidence="4">Amino acid ABC transporter substrate-binding protein</fullName>
    </recommendedName>
</protein>
<name>A0A2S9J352_9SPHI</name>
<dbReference type="InterPro" id="IPR028082">
    <property type="entry name" value="Peripla_BP_I"/>
</dbReference>
<organism evidence="2 3">
    <name type="scientific">Sphingobacterium haloxyli</name>
    <dbReference type="NCBI Taxonomy" id="2100533"/>
    <lineage>
        <taxon>Bacteria</taxon>
        <taxon>Pseudomonadati</taxon>
        <taxon>Bacteroidota</taxon>
        <taxon>Sphingobacteriia</taxon>
        <taxon>Sphingobacteriales</taxon>
        <taxon>Sphingobacteriaceae</taxon>
        <taxon>Sphingobacterium</taxon>
    </lineage>
</organism>